<dbReference type="AlphaFoldDB" id="I4IU12"/>
<evidence type="ECO:0000313" key="2">
    <source>
        <dbReference type="Proteomes" id="UP000004047"/>
    </source>
</evidence>
<protein>
    <submittedName>
        <fullName evidence="1">Uncharacterized protein</fullName>
    </submittedName>
</protein>
<name>I4IU12_MICAE</name>
<dbReference type="EMBL" id="CAIQ01000278">
    <property type="protein sequence ID" value="CCI37786.1"/>
    <property type="molecule type" value="Genomic_DNA"/>
</dbReference>
<dbReference type="Proteomes" id="UP000004047">
    <property type="component" value="Unassembled WGS sequence"/>
</dbReference>
<proteinExistence type="predicted"/>
<organism evidence="1 2">
    <name type="scientific">Microcystis aeruginosa PCC 9701</name>
    <dbReference type="NCBI Taxonomy" id="721123"/>
    <lineage>
        <taxon>Bacteria</taxon>
        <taxon>Bacillati</taxon>
        <taxon>Cyanobacteriota</taxon>
        <taxon>Cyanophyceae</taxon>
        <taxon>Oscillatoriophycideae</taxon>
        <taxon>Chroococcales</taxon>
        <taxon>Microcystaceae</taxon>
        <taxon>Microcystis</taxon>
    </lineage>
</organism>
<dbReference type="HOGENOM" id="CLU_2844938_0_0_3"/>
<comment type="caution">
    <text evidence="1">The sequence shown here is derived from an EMBL/GenBank/DDBJ whole genome shotgun (WGS) entry which is preliminary data.</text>
</comment>
<reference evidence="1 2" key="1">
    <citation type="submission" date="2012-04" db="EMBL/GenBank/DDBJ databases">
        <authorList>
            <person name="Genoscope - CEA"/>
        </authorList>
    </citation>
    <scope>NUCLEOTIDE SEQUENCE [LARGE SCALE GENOMIC DNA]</scope>
    <source>
        <strain evidence="1 2">9701</strain>
    </source>
</reference>
<gene>
    <name evidence="1" type="ORF">MICAK_3490019</name>
</gene>
<evidence type="ECO:0000313" key="1">
    <source>
        <dbReference type="EMBL" id="CCI37786.1"/>
    </source>
</evidence>
<accession>I4IU12</accession>
<sequence length="65" mass="7220">MELRGIERGKKIGEEIGALQTGGNFVISVTSYHLSVTIYLLPKQTCQNIVWKTSIILAKLCIIND</sequence>